<feature type="domain" description="GGDEF" evidence="2">
    <location>
        <begin position="245"/>
        <end position="378"/>
    </location>
</feature>
<dbReference type="InterPro" id="IPR029016">
    <property type="entry name" value="GAF-like_dom_sf"/>
</dbReference>
<dbReference type="SUPFAM" id="SSF141868">
    <property type="entry name" value="EAL domain-like"/>
    <property type="match status" value="1"/>
</dbReference>
<dbReference type="Proteomes" id="UP001141629">
    <property type="component" value="Unassembled WGS sequence"/>
</dbReference>
<protein>
    <submittedName>
        <fullName evidence="3">EAL domain-containing protein</fullName>
    </submittedName>
</protein>
<dbReference type="CDD" id="cd01948">
    <property type="entry name" value="EAL"/>
    <property type="match status" value="1"/>
</dbReference>
<dbReference type="InterPro" id="IPR029787">
    <property type="entry name" value="Nucleotide_cyclase"/>
</dbReference>
<dbReference type="SMART" id="SM00267">
    <property type="entry name" value="GGDEF"/>
    <property type="match status" value="1"/>
</dbReference>
<dbReference type="EMBL" id="JACKVK010000022">
    <property type="protein sequence ID" value="MCV7424806.1"/>
    <property type="molecule type" value="Genomic_DNA"/>
</dbReference>
<dbReference type="Gene3D" id="3.30.70.270">
    <property type="match status" value="1"/>
</dbReference>
<evidence type="ECO:0000259" key="2">
    <source>
        <dbReference type="PROSITE" id="PS50887"/>
    </source>
</evidence>
<accession>A0A9X3C4W2</accession>
<dbReference type="InterPro" id="IPR052155">
    <property type="entry name" value="Biofilm_reg_signaling"/>
</dbReference>
<dbReference type="PROSITE" id="PS50887">
    <property type="entry name" value="GGDEF"/>
    <property type="match status" value="1"/>
</dbReference>
<dbReference type="InterPro" id="IPR000160">
    <property type="entry name" value="GGDEF_dom"/>
</dbReference>
<dbReference type="Pfam" id="PF00990">
    <property type="entry name" value="GGDEF"/>
    <property type="match status" value="1"/>
</dbReference>
<name>A0A9X3C4W2_9MYCO</name>
<dbReference type="Pfam" id="PF01590">
    <property type="entry name" value="GAF"/>
    <property type="match status" value="1"/>
</dbReference>
<dbReference type="CDD" id="cd01949">
    <property type="entry name" value="GGDEF"/>
    <property type="match status" value="1"/>
</dbReference>
<dbReference type="AlphaFoldDB" id="A0A9X3C4W2"/>
<dbReference type="InterPro" id="IPR035919">
    <property type="entry name" value="EAL_sf"/>
</dbReference>
<dbReference type="PANTHER" id="PTHR44757">
    <property type="entry name" value="DIGUANYLATE CYCLASE DGCP"/>
    <property type="match status" value="1"/>
</dbReference>
<dbReference type="SUPFAM" id="SSF55073">
    <property type="entry name" value="Nucleotide cyclase"/>
    <property type="match status" value="1"/>
</dbReference>
<evidence type="ECO:0000313" key="3">
    <source>
        <dbReference type="EMBL" id="MCV7424806.1"/>
    </source>
</evidence>
<dbReference type="InterPro" id="IPR003018">
    <property type="entry name" value="GAF"/>
</dbReference>
<dbReference type="Pfam" id="PF00563">
    <property type="entry name" value="EAL"/>
    <property type="match status" value="1"/>
</dbReference>
<dbReference type="InterPro" id="IPR043128">
    <property type="entry name" value="Rev_trsase/Diguanyl_cyclase"/>
</dbReference>
<gene>
    <name evidence="3" type="ORF">H7K45_30130</name>
</gene>
<dbReference type="SMART" id="SM00052">
    <property type="entry name" value="EAL"/>
    <property type="match status" value="1"/>
</dbReference>
<dbReference type="InterPro" id="IPR001633">
    <property type="entry name" value="EAL_dom"/>
</dbReference>
<organism evidence="3 4">
    <name type="scientific">Mycobacterium yunnanensis</name>
    <dbReference type="NCBI Taxonomy" id="368477"/>
    <lineage>
        <taxon>Bacteria</taxon>
        <taxon>Bacillati</taxon>
        <taxon>Actinomycetota</taxon>
        <taxon>Actinomycetes</taxon>
        <taxon>Mycobacteriales</taxon>
        <taxon>Mycobacteriaceae</taxon>
        <taxon>Mycobacterium</taxon>
    </lineage>
</organism>
<sequence length="653" mass="71045">MTPWSWCCGSRSRDPRRSVAAGAPSISARHRYPNPVSPESTPLSLERLVTTVAVRLMAANAATSPQVSGEVLAVLVAYFDVDFSFLRYNDHSIRASILIAEWPLRPDVPDPDPLRVVYYKDADPVFALAENVKSPMVFRPENQDYQKRIEEGRNIPQTSMAAAPLTSGDVTTGVLGFVKIGDREWTPAELNALEAIASLFAQVQARVQAEERLRHQADHDDLTGLHNRRALIDHLESRLATDEPGPVAALYLDLDRLKTINDYLGHNVGDWFLRVIAERLRRGAEDARVIARLGGDEFVVIPSSPMTIPEAERLATRLLTIVGERVPVDGEMLTRSVSIGVALATPGRDSASDLLRRADQAVLEAKAAGGNQVAVFSDEMSLRTDYRNDIELHLRDVIENGALFLQYLPEVDMRTGDVLATEALVRWNHPTRGLLSPAVFISVAESINLAGDLGRWVLRTACEEFARWRALGVADGIVLRVNVSPVQLVTDGFVETVAAVMAEFGLDPGSVCLEITESVVVQDMEATSVTLAGLRDVGVKLAIDDFGTGFSVLSHLKSLPVDVLKIDRSFVAELGENPDDLAIVRAVIALAEAFELELVAEGVETVVAAKTLLHHGCHRAQGFLLSRPLAGSDMAALLAKGRVPVHFSATPSV</sequence>
<dbReference type="PROSITE" id="PS50883">
    <property type="entry name" value="EAL"/>
    <property type="match status" value="1"/>
</dbReference>
<evidence type="ECO:0000259" key="1">
    <source>
        <dbReference type="PROSITE" id="PS50883"/>
    </source>
</evidence>
<dbReference type="PANTHER" id="PTHR44757:SF2">
    <property type="entry name" value="BIOFILM ARCHITECTURE MAINTENANCE PROTEIN MBAA"/>
    <property type="match status" value="1"/>
</dbReference>
<keyword evidence="4" id="KW-1185">Reference proteome</keyword>
<evidence type="ECO:0000313" key="4">
    <source>
        <dbReference type="Proteomes" id="UP001141629"/>
    </source>
</evidence>
<proteinExistence type="predicted"/>
<dbReference type="SMART" id="SM00065">
    <property type="entry name" value="GAF"/>
    <property type="match status" value="1"/>
</dbReference>
<dbReference type="NCBIfam" id="TIGR00254">
    <property type="entry name" value="GGDEF"/>
    <property type="match status" value="1"/>
</dbReference>
<feature type="domain" description="EAL" evidence="1">
    <location>
        <begin position="387"/>
        <end position="642"/>
    </location>
</feature>
<dbReference type="Gene3D" id="3.20.20.450">
    <property type="entry name" value="EAL domain"/>
    <property type="match status" value="1"/>
</dbReference>
<reference evidence="3" key="1">
    <citation type="submission" date="2020-07" db="EMBL/GenBank/DDBJ databases">
        <authorList>
            <person name="Pettersson B.M.F."/>
            <person name="Behra P.R.K."/>
            <person name="Ramesh M."/>
            <person name="Das S."/>
            <person name="Dasgupta S."/>
            <person name="Kirsebom L.A."/>
        </authorList>
    </citation>
    <scope>NUCLEOTIDE SEQUENCE</scope>
    <source>
        <strain evidence="3">DSM 44838</strain>
    </source>
</reference>
<dbReference type="SUPFAM" id="SSF55781">
    <property type="entry name" value="GAF domain-like"/>
    <property type="match status" value="1"/>
</dbReference>
<reference evidence="3" key="2">
    <citation type="journal article" date="2022" name="BMC Genomics">
        <title>Comparative genome analysis of mycobacteria focusing on tRNA and non-coding RNA.</title>
        <authorList>
            <person name="Behra P.R.K."/>
            <person name="Pettersson B.M.F."/>
            <person name="Ramesh M."/>
            <person name="Das S."/>
            <person name="Dasgupta S."/>
            <person name="Kirsebom L.A."/>
        </authorList>
    </citation>
    <scope>NUCLEOTIDE SEQUENCE</scope>
    <source>
        <strain evidence="3">DSM 44838</strain>
    </source>
</reference>
<dbReference type="Gene3D" id="3.30.450.40">
    <property type="match status" value="1"/>
</dbReference>
<comment type="caution">
    <text evidence="3">The sequence shown here is derived from an EMBL/GenBank/DDBJ whole genome shotgun (WGS) entry which is preliminary data.</text>
</comment>